<sequence>MSPSDLPSAFRAKGIRIMPPAASEAIKKIAIMYRIPEDSYILDIYREFDGFDGDFDAKSLLNLWGTGSIIDAFEEFGTRSLLPFSDFSFMTDVYCLRTNDPGGSIWGELNSAHVDLNLNTFFAKWLGGGFDHELGIFSS</sequence>
<gene>
    <name evidence="1" type="ORF">E5A74_06355</name>
</gene>
<dbReference type="AlphaFoldDB" id="A0A4S1WND7"/>
<dbReference type="Proteomes" id="UP000309848">
    <property type="component" value="Unassembled WGS sequence"/>
</dbReference>
<proteinExistence type="predicted"/>
<evidence type="ECO:0000313" key="1">
    <source>
        <dbReference type="EMBL" id="TGX44413.1"/>
    </source>
</evidence>
<evidence type="ECO:0008006" key="3">
    <source>
        <dbReference type="Google" id="ProtNLM"/>
    </source>
</evidence>
<reference evidence="1 2" key="1">
    <citation type="submission" date="2019-04" db="EMBL/GenBank/DDBJ databases">
        <title>Sphingomonas psychrotolerans sp. nov., isolated from soil in the Tianshan Mountains, Xinjiang, China.</title>
        <authorList>
            <person name="Luo Y."/>
            <person name="Sheng H."/>
        </authorList>
    </citation>
    <scope>NUCLEOTIDE SEQUENCE [LARGE SCALE GENOMIC DNA]</scope>
    <source>
        <strain evidence="1 2">KIS18-15</strain>
    </source>
</reference>
<dbReference type="EMBL" id="SRXU01000002">
    <property type="protein sequence ID" value="TGX44413.1"/>
    <property type="molecule type" value="Genomic_DNA"/>
</dbReference>
<comment type="caution">
    <text evidence="1">The sequence shown here is derived from an EMBL/GenBank/DDBJ whole genome shotgun (WGS) entry which is preliminary data.</text>
</comment>
<protein>
    <recommendedName>
        <fullName evidence="3">SMI1/KNR4 family protein</fullName>
    </recommendedName>
</protein>
<accession>A0A4S1WND7</accession>
<organism evidence="1 2">
    <name type="scientific">Sphingomonas naasensis</name>
    <dbReference type="NCBI Taxonomy" id="1344951"/>
    <lineage>
        <taxon>Bacteria</taxon>
        <taxon>Pseudomonadati</taxon>
        <taxon>Pseudomonadota</taxon>
        <taxon>Alphaproteobacteria</taxon>
        <taxon>Sphingomonadales</taxon>
        <taxon>Sphingomonadaceae</taxon>
        <taxon>Sphingomonas</taxon>
    </lineage>
</organism>
<evidence type="ECO:0000313" key="2">
    <source>
        <dbReference type="Proteomes" id="UP000309848"/>
    </source>
</evidence>
<name>A0A4S1WND7_9SPHN</name>
<keyword evidence="2" id="KW-1185">Reference proteome</keyword>